<feature type="transmembrane region" description="Helical" evidence="10">
    <location>
        <begin position="257"/>
        <end position="281"/>
    </location>
</feature>
<dbReference type="CDD" id="cd13131">
    <property type="entry name" value="MATE_NorM_like"/>
    <property type="match status" value="1"/>
</dbReference>
<dbReference type="EMBL" id="JACRAF010000056">
    <property type="protein sequence ID" value="MBI4923459.1"/>
    <property type="molecule type" value="Genomic_DNA"/>
</dbReference>
<dbReference type="NCBIfam" id="TIGR00797">
    <property type="entry name" value="matE"/>
    <property type="match status" value="1"/>
</dbReference>
<evidence type="ECO:0000256" key="5">
    <source>
        <dbReference type="ARBA" id="ARBA00022692"/>
    </source>
</evidence>
<feature type="transmembrane region" description="Helical" evidence="10">
    <location>
        <begin position="287"/>
        <end position="307"/>
    </location>
</feature>
<evidence type="ECO:0000256" key="10">
    <source>
        <dbReference type="SAM" id="Phobius"/>
    </source>
</evidence>
<sequence length="471" mass="50544">MNTSIEAPVSGAAVPLSSESWGAEFRALFKLGWPLIVAQLAQSALFTTDIIMLGRLGAKYVAAGALANALFICIQLFGIGIVGAVAPVVAQSLGARDFRSVRRTVRQGIWLAVILFVALFPVAWNIGPIYRWMGQDPELIGLAETFIHAAVWLLLPAFIFIGLRSFLSAHGATRVILLITIAGVIVNALANYALVFGNWGFPRLEMVGSGISTTVVNTVMLLLTIIYIQMHRRFRRYHIWHHLLTPDWPRLWELIKIGVPIGLMLLAEVALFTSASLLQGWLGEAELAAHSVALTVASLAFMVPLGLSQATTVRVGIALGEKNKEGVRKAGWAALVMTLGFMSLTAIAFFLAPHQIVALFLDANMAENSAPLALAASFLVVAALFQLFDGTQVTMAAALRGLSDTNMPLVIALVGYWAVGFPVAYFCGFTFGFRGVGIWIGLAAGLAAVALVLTARFAMRDRLGLTSKAVV</sequence>
<evidence type="ECO:0000256" key="7">
    <source>
        <dbReference type="ARBA" id="ARBA00023065"/>
    </source>
</evidence>
<dbReference type="InterPro" id="IPR002528">
    <property type="entry name" value="MATE_fam"/>
</dbReference>
<keyword evidence="3" id="KW-0050">Antiport</keyword>
<gene>
    <name evidence="11" type="ORF">HY834_17095</name>
</gene>
<feature type="transmembrane region" description="Helical" evidence="10">
    <location>
        <begin position="109"/>
        <end position="127"/>
    </location>
</feature>
<protein>
    <recommendedName>
        <fullName evidence="9">Multidrug-efflux transporter</fullName>
    </recommendedName>
</protein>
<evidence type="ECO:0000256" key="8">
    <source>
        <dbReference type="ARBA" id="ARBA00023136"/>
    </source>
</evidence>
<evidence type="ECO:0000256" key="4">
    <source>
        <dbReference type="ARBA" id="ARBA00022475"/>
    </source>
</evidence>
<feature type="transmembrane region" description="Helical" evidence="10">
    <location>
        <begin position="332"/>
        <end position="352"/>
    </location>
</feature>
<evidence type="ECO:0000313" key="11">
    <source>
        <dbReference type="EMBL" id="MBI4923459.1"/>
    </source>
</evidence>
<dbReference type="PANTHER" id="PTHR43298">
    <property type="entry name" value="MULTIDRUG RESISTANCE PROTEIN NORM-RELATED"/>
    <property type="match status" value="1"/>
</dbReference>
<dbReference type="GO" id="GO:0015297">
    <property type="term" value="F:antiporter activity"/>
    <property type="evidence" value="ECO:0007669"/>
    <property type="project" value="UniProtKB-KW"/>
</dbReference>
<dbReference type="PANTHER" id="PTHR43298:SF2">
    <property type="entry name" value="FMN_FAD EXPORTER YEEO-RELATED"/>
    <property type="match status" value="1"/>
</dbReference>
<feature type="transmembrane region" description="Helical" evidence="10">
    <location>
        <begin position="206"/>
        <end position="228"/>
    </location>
</feature>
<evidence type="ECO:0000256" key="9">
    <source>
        <dbReference type="ARBA" id="ARBA00031636"/>
    </source>
</evidence>
<dbReference type="GO" id="GO:0006811">
    <property type="term" value="P:monoatomic ion transport"/>
    <property type="evidence" value="ECO:0007669"/>
    <property type="project" value="UniProtKB-KW"/>
</dbReference>
<feature type="transmembrane region" description="Helical" evidence="10">
    <location>
        <begin position="139"/>
        <end position="163"/>
    </location>
</feature>
<dbReference type="Proteomes" id="UP000782610">
    <property type="component" value="Unassembled WGS sequence"/>
</dbReference>
<feature type="transmembrane region" description="Helical" evidence="10">
    <location>
        <begin position="175"/>
        <end position="194"/>
    </location>
</feature>
<reference evidence="11" key="1">
    <citation type="submission" date="2020-07" db="EMBL/GenBank/DDBJ databases">
        <title>Huge and variable diversity of episymbiotic CPR bacteria and DPANN archaea in groundwater ecosystems.</title>
        <authorList>
            <person name="He C.Y."/>
            <person name="Keren R."/>
            <person name="Whittaker M."/>
            <person name="Farag I.F."/>
            <person name="Doudna J."/>
            <person name="Cate J.H.D."/>
            <person name="Banfield J.F."/>
        </authorList>
    </citation>
    <scope>NUCLEOTIDE SEQUENCE</scope>
    <source>
        <strain evidence="11">NC_groundwater_1586_Pr3_B-0.1um_66_15</strain>
    </source>
</reference>
<keyword evidence="5 10" id="KW-0812">Transmembrane</keyword>
<evidence type="ECO:0000256" key="6">
    <source>
        <dbReference type="ARBA" id="ARBA00022989"/>
    </source>
</evidence>
<keyword evidence="6 10" id="KW-1133">Transmembrane helix</keyword>
<evidence type="ECO:0000256" key="1">
    <source>
        <dbReference type="ARBA" id="ARBA00004429"/>
    </source>
</evidence>
<keyword evidence="2" id="KW-0813">Transport</keyword>
<accession>A0A933L3D5</accession>
<dbReference type="GO" id="GO:0042910">
    <property type="term" value="F:xenobiotic transmembrane transporter activity"/>
    <property type="evidence" value="ECO:0007669"/>
    <property type="project" value="InterPro"/>
</dbReference>
<feature type="transmembrane region" description="Helical" evidence="10">
    <location>
        <begin position="437"/>
        <end position="458"/>
    </location>
</feature>
<comment type="subcellular location">
    <subcellularLocation>
        <location evidence="1">Cell inner membrane</location>
        <topology evidence="1">Multi-pass membrane protein</topology>
    </subcellularLocation>
</comment>
<dbReference type="GO" id="GO:0005886">
    <property type="term" value="C:plasma membrane"/>
    <property type="evidence" value="ECO:0007669"/>
    <property type="project" value="UniProtKB-SubCell"/>
</dbReference>
<comment type="caution">
    <text evidence="11">The sequence shown here is derived from an EMBL/GenBank/DDBJ whole genome shotgun (WGS) entry which is preliminary data.</text>
</comment>
<feature type="transmembrane region" description="Helical" evidence="10">
    <location>
        <begin position="65"/>
        <end position="89"/>
    </location>
</feature>
<dbReference type="InterPro" id="IPR048279">
    <property type="entry name" value="MdtK-like"/>
</dbReference>
<dbReference type="Pfam" id="PF01554">
    <property type="entry name" value="MatE"/>
    <property type="match status" value="2"/>
</dbReference>
<evidence type="ECO:0000313" key="12">
    <source>
        <dbReference type="Proteomes" id="UP000782610"/>
    </source>
</evidence>
<keyword evidence="8 10" id="KW-0472">Membrane</keyword>
<feature type="transmembrane region" description="Helical" evidence="10">
    <location>
        <begin position="409"/>
        <end position="431"/>
    </location>
</feature>
<evidence type="ECO:0000256" key="3">
    <source>
        <dbReference type="ARBA" id="ARBA00022449"/>
    </source>
</evidence>
<name>A0A933L3D5_9HYPH</name>
<keyword evidence="7" id="KW-0406">Ion transport</keyword>
<feature type="transmembrane region" description="Helical" evidence="10">
    <location>
        <begin position="372"/>
        <end position="388"/>
    </location>
</feature>
<evidence type="ECO:0000256" key="2">
    <source>
        <dbReference type="ARBA" id="ARBA00022448"/>
    </source>
</evidence>
<dbReference type="PIRSF" id="PIRSF006603">
    <property type="entry name" value="DinF"/>
    <property type="match status" value="1"/>
</dbReference>
<dbReference type="AlphaFoldDB" id="A0A933L3D5"/>
<dbReference type="InterPro" id="IPR050222">
    <property type="entry name" value="MATE_MdtK"/>
</dbReference>
<keyword evidence="4" id="KW-1003">Cell membrane</keyword>
<organism evidence="11 12">
    <name type="scientific">Devosia nanyangense</name>
    <dbReference type="NCBI Taxonomy" id="1228055"/>
    <lineage>
        <taxon>Bacteria</taxon>
        <taxon>Pseudomonadati</taxon>
        <taxon>Pseudomonadota</taxon>
        <taxon>Alphaproteobacteria</taxon>
        <taxon>Hyphomicrobiales</taxon>
        <taxon>Devosiaceae</taxon>
        <taxon>Devosia</taxon>
    </lineage>
</organism>
<proteinExistence type="predicted"/>
<feature type="transmembrane region" description="Helical" evidence="10">
    <location>
        <begin position="31"/>
        <end position="53"/>
    </location>
</feature>